<evidence type="ECO:0000256" key="3">
    <source>
        <dbReference type="ARBA" id="ARBA00022737"/>
    </source>
</evidence>
<evidence type="ECO:0000313" key="15">
    <source>
        <dbReference type="EMBL" id="RLM74473.1"/>
    </source>
</evidence>
<evidence type="ECO:0000256" key="8">
    <source>
        <dbReference type="ARBA" id="ARBA00023125"/>
    </source>
</evidence>
<evidence type="ECO:0000256" key="11">
    <source>
        <dbReference type="ARBA" id="ARBA00023242"/>
    </source>
</evidence>
<dbReference type="GO" id="GO:0003712">
    <property type="term" value="F:transcription coregulator activity"/>
    <property type="evidence" value="ECO:0007669"/>
    <property type="project" value="TreeGrafter"/>
</dbReference>
<comment type="subcellular location">
    <subcellularLocation>
        <location evidence="1">Nucleus</location>
    </subcellularLocation>
</comment>
<dbReference type="GO" id="GO:0005634">
    <property type="term" value="C:nucleus"/>
    <property type="evidence" value="ECO:0007669"/>
    <property type="project" value="UniProtKB-SubCell"/>
</dbReference>
<dbReference type="AlphaFoldDB" id="A0A3L6QA34"/>
<dbReference type="Pfam" id="PF12796">
    <property type="entry name" value="Ank_2"/>
    <property type="match status" value="1"/>
</dbReference>
<dbReference type="Pfam" id="PF01833">
    <property type="entry name" value="TIG"/>
    <property type="match status" value="1"/>
</dbReference>
<comment type="caution">
    <text evidence="15">The sequence shown here is derived from an EMBL/GenBank/DDBJ whole genome shotgun (WGS) entry which is preliminary data.</text>
</comment>
<keyword evidence="16" id="KW-1185">Reference proteome</keyword>
<evidence type="ECO:0000256" key="9">
    <source>
        <dbReference type="ARBA" id="ARBA00023159"/>
    </source>
</evidence>
<keyword evidence="5" id="KW-0112">Calmodulin-binding</keyword>
<dbReference type="PROSITE" id="PS50088">
    <property type="entry name" value="ANK_REPEAT"/>
    <property type="match status" value="1"/>
</dbReference>
<dbReference type="InterPro" id="IPR000048">
    <property type="entry name" value="IQ_motif_EF-hand-BS"/>
</dbReference>
<keyword evidence="6" id="KW-0805">Transcription regulation</keyword>
<evidence type="ECO:0000256" key="12">
    <source>
        <dbReference type="PROSITE-ProRule" id="PRU00023"/>
    </source>
</evidence>
<dbReference type="InterPro" id="IPR005559">
    <property type="entry name" value="CG-1_dom"/>
</dbReference>
<dbReference type="SUPFAM" id="SSF48403">
    <property type="entry name" value="Ankyrin repeat"/>
    <property type="match status" value="1"/>
</dbReference>
<dbReference type="InterPro" id="IPR002909">
    <property type="entry name" value="IPT_dom"/>
</dbReference>
<evidence type="ECO:0000256" key="1">
    <source>
        <dbReference type="ARBA" id="ARBA00004123"/>
    </source>
</evidence>
<dbReference type="STRING" id="4540.A0A3L6QA34"/>
<keyword evidence="9" id="KW-0010">Activator</keyword>
<evidence type="ECO:0000256" key="5">
    <source>
        <dbReference type="ARBA" id="ARBA00022860"/>
    </source>
</evidence>
<dbReference type="Pfam" id="PF00612">
    <property type="entry name" value="IQ"/>
    <property type="match status" value="2"/>
</dbReference>
<dbReference type="Proteomes" id="UP000275267">
    <property type="component" value="Unassembled WGS sequence"/>
</dbReference>
<dbReference type="PROSITE" id="PS51437">
    <property type="entry name" value="CG_1"/>
    <property type="match status" value="1"/>
</dbReference>
<dbReference type="Gene3D" id="2.60.40.10">
    <property type="entry name" value="Immunoglobulins"/>
    <property type="match status" value="1"/>
</dbReference>
<keyword evidence="8" id="KW-0238">DNA-binding</keyword>
<dbReference type="GO" id="GO:0006357">
    <property type="term" value="P:regulation of transcription by RNA polymerase II"/>
    <property type="evidence" value="ECO:0007669"/>
    <property type="project" value="TreeGrafter"/>
</dbReference>
<dbReference type="SMART" id="SM01076">
    <property type="entry name" value="CG-1"/>
    <property type="match status" value="1"/>
</dbReference>
<dbReference type="InterPro" id="IPR027417">
    <property type="entry name" value="P-loop_NTPase"/>
</dbReference>
<dbReference type="InterPro" id="IPR036770">
    <property type="entry name" value="Ankyrin_rpt-contain_sf"/>
</dbReference>
<evidence type="ECO:0000256" key="10">
    <source>
        <dbReference type="ARBA" id="ARBA00023163"/>
    </source>
</evidence>
<dbReference type="GO" id="GO:0003690">
    <property type="term" value="F:double-stranded DNA binding"/>
    <property type="evidence" value="ECO:0007669"/>
    <property type="project" value="TreeGrafter"/>
</dbReference>
<evidence type="ECO:0000256" key="4">
    <source>
        <dbReference type="ARBA" id="ARBA00022837"/>
    </source>
</evidence>
<evidence type="ECO:0000259" key="14">
    <source>
        <dbReference type="PROSITE" id="PS51437"/>
    </source>
</evidence>
<dbReference type="PANTHER" id="PTHR23335:SF1">
    <property type="entry name" value="CALMODULIN-BINDING TRANSCRIPTION ACTIVATOR, ISOFORM F"/>
    <property type="match status" value="1"/>
</dbReference>
<feature type="region of interest" description="Disordered" evidence="13">
    <location>
        <begin position="281"/>
        <end position="301"/>
    </location>
</feature>
<dbReference type="Gene3D" id="1.20.5.190">
    <property type="match status" value="1"/>
</dbReference>
<organism evidence="15 16">
    <name type="scientific">Panicum miliaceum</name>
    <name type="common">Proso millet</name>
    <name type="synonym">Broomcorn millet</name>
    <dbReference type="NCBI Taxonomy" id="4540"/>
    <lineage>
        <taxon>Eukaryota</taxon>
        <taxon>Viridiplantae</taxon>
        <taxon>Streptophyta</taxon>
        <taxon>Embryophyta</taxon>
        <taxon>Tracheophyta</taxon>
        <taxon>Spermatophyta</taxon>
        <taxon>Magnoliopsida</taxon>
        <taxon>Liliopsida</taxon>
        <taxon>Poales</taxon>
        <taxon>Poaceae</taxon>
        <taxon>PACMAD clade</taxon>
        <taxon>Panicoideae</taxon>
        <taxon>Panicodae</taxon>
        <taxon>Paniceae</taxon>
        <taxon>Panicinae</taxon>
        <taxon>Panicum</taxon>
        <taxon>Panicum sect. Panicum</taxon>
    </lineage>
</organism>
<accession>A0A3L6QA34</accession>
<dbReference type="InterPro" id="IPR013783">
    <property type="entry name" value="Ig-like_fold"/>
</dbReference>
<keyword evidence="7 12" id="KW-0040">ANK repeat</keyword>
<dbReference type="SUPFAM" id="SSF81296">
    <property type="entry name" value="E set domains"/>
    <property type="match status" value="1"/>
</dbReference>
<name>A0A3L6QA34_PANMI</name>
<dbReference type="Pfam" id="PF03859">
    <property type="entry name" value="CG-1"/>
    <property type="match status" value="1"/>
</dbReference>
<evidence type="ECO:0000256" key="13">
    <source>
        <dbReference type="SAM" id="MobiDB-lite"/>
    </source>
</evidence>
<dbReference type="FunFam" id="1.20.5.190:FF:000003">
    <property type="entry name" value="Calmodulin-binding transcription activator 2"/>
    <property type="match status" value="1"/>
</dbReference>
<feature type="compositionally biased region" description="Polar residues" evidence="13">
    <location>
        <begin position="308"/>
        <end position="320"/>
    </location>
</feature>
<dbReference type="OrthoDB" id="407555at2759"/>
<keyword evidence="4" id="KW-0106">Calcium</keyword>
<evidence type="ECO:0000313" key="16">
    <source>
        <dbReference type="Proteomes" id="UP000275267"/>
    </source>
</evidence>
<proteinExistence type="inferred from homology"/>
<gene>
    <name evidence="15" type="ORF">C2845_PM15G06150</name>
</gene>
<dbReference type="SMART" id="SM00015">
    <property type="entry name" value="IQ"/>
    <property type="match status" value="3"/>
</dbReference>
<dbReference type="PROSITE" id="PS50297">
    <property type="entry name" value="ANK_REP_REGION"/>
    <property type="match status" value="1"/>
</dbReference>
<dbReference type="InterPro" id="IPR002110">
    <property type="entry name" value="Ankyrin_rpt"/>
</dbReference>
<feature type="region of interest" description="Disordered" evidence="13">
    <location>
        <begin position="308"/>
        <end position="327"/>
    </location>
</feature>
<evidence type="ECO:0000256" key="2">
    <source>
        <dbReference type="ARBA" id="ARBA00008267"/>
    </source>
</evidence>
<dbReference type="Gene3D" id="1.25.40.20">
    <property type="entry name" value="Ankyrin repeat-containing domain"/>
    <property type="match status" value="1"/>
</dbReference>
<keyword evidence="10" id="KW-0804">Transcription</keyword>
<dbReference type="SUPFAM" id="SSF52540">
    <property type="entry name" value="P-loop containing nucleoside triphosphate hydrolases"/>
    <property type="match status" value="1"/>
</dbReference>
<comment type="similarity">
    <text evidence="2">Belongs to the CAMTA family.</text>
</comment>
<feature type="domain" description="CG-1" evidence="14">
    <location>
        <begin position="7"/>
        <end position="133"/>
    </location>
</feature>
<dbReference type="PANTHER" id="PTHR23335">
    <property type="entry name" value="CALMODULIN-BINDING TRANSCRIPTION ACTIVATOR CAMTA"/>
    <property type="match status" value="1"/>
</dbReference>
<evidence type="ECO:0000256" key="6">
    <source>
        <dbReference type="ARBA" id="ARBA00023015"/>
    </source>
</evidence>
<dbReference type="GO" id="GO:0005516">
    <property type="term" value="F:calmodulin binding"/>
    <property type="evidence" value="ECO:0007669"/>
    <property type="project" value="UniProtKB-KW"/>
</dbReference>
<dbReference type="InterPro" id="IPR014756">
    <property type="entry name" value="Ig_E-set"/>
</dbReference>
<dbReference type="PROSITE" id="PS50096">
    <property type="entry name" value="IQ"/>
    <property type="match status" value="3"/>
</dbReference>
<feature type="repeat" description="ANK" evidence="12">
    <location>
        <begin position="651"/>
        <end position="683"/>
    </location>
</feature>
<dbReference type="EMBL" id="PQIB02000013">
    <property type="protein sequence ID" value="RLM74473.1"/>
    <property type="molecule type" value="Genomic_DNA"/>
</dbReference>
<evidence type="ECO:0000256" key="7">
    <source>
        <dbReference type="ARBA" id="ARBA00023043"/>
    </source>
</evidence>
<dbReference type="SMART" id="SM00248">
    <property type="entry name" value="ANK"/>
    <property type="match status" value="2"/>
</dbReference>
<sequence length="997" mass="111924">MSQSFDINVLREEARTRWLKPSEVYYILQNHERFPITHEAPKKPPSGSLFLYNRRVNRYFRRDGHTWRRKKDGRTVGEAHERLKVGNVDALSCYYAHGEPNPCFQRRCFWMLEPAYEHIVLVQYREVAEGRYYSSQLSNGPPESLSSMGYPHAIYGNQYLSSTSGTSEGSESHQSYSNLSSVTEVSSYSGNKEYNKDGASLLSIPELGQTCLEQTTEVYRADNDNSKTKSGLNVALKKIAEQLSLGDDDDDYIYTNLVQPGFATNIEAADKKDDNQIKQIQPEGTQKGLGRNITPSWEDVLHSSSGLPTPSIYQYQQNSEYHPPGSLDSSDLRIQLSAAKRFLLGPEAFIDSPSSNFMLRKENGGTDILSAHESRLESSLNPDWKTKAPLTFQSNSQGSEITELSFDRGQLEPYSRADTRLTLGQIKQFNIREISPEWAFSYEITKVIITGDFLCDSSNLCWAVMFDDSEVPAEIVQPGVLRCHTPLHSSGKLRVCITSGNREVCSEFKEFEFRSKPTSSGFSDLAPSSRSLKSSEELLFLAKFARMLLSENGSSEVPDGDPQSGQCPKLRMNEELWDRLIHELKLGCENPLSTVDQIMEELLNSRLQHWLSVKLKGFNGTASLSKHDQGYEWALSSVLSAGVGLNFRDSNGWTALHWAAYFGREKMVAALLAAGASATAVTDPTAQDPVGKTAAFLASERGHTGLAGYLSEVSLTSYLASLTIEESDVSKGSAEIEAERAVESISQRSAQLHGGTEDELSMKDSLAAVRNAAQAAARIQNAFRAFSFRKRQQKTARLRDEYGMTQEDIDELAATSRLYHQAHASRGQFYDKAAVSIQKKYKGWKGRKHFLNMRRNAVKIQAHVRGHQVRKKYRTIVSTVSVLEKVILRWRRKGHGLRGFRAEQQPMVGAVEEDDEEDDDFDDDEAVKVFRRQKVDQAVKEAVSRVMSMVDSTEARMQYRRMLEEFRQASAELGGSHDVTSIFDSDLELLGINNFML</sequence>
<reference evidence="16" key="1">
    <citation type="journal article" date="2019" name="Nat. Commun.">
        <title>The genome of broomcorn millet.</title>
        <authorList>
            <person name="Zou C."/>
            <person name="Miki D."/>
            <person name="Li D."/>
            <person name="Tang Q."/>
            <person name="Xiao L."/>
            <person name="Rajput S."/>
            <person name="Deng P."/>
            <person name="Jia W."/>
            <person name="Huang R."/>
            <person name="Zhang M."/>
            <person name="Sun Y."/>
            <person name="Hu J."/>
            <person name="Fu X."/>
            <person name="Schnable P.S."/>
            <person name="Li F."/>
            <person name="Zhang H."/>
            <person name="Feng B."/>
            <person name="Zhu X."/>
            <person name="Liu R."/>
            <person name="Schnable J.C."/>
            <person name="Zhu J.-K."/>
            <person name="Zhang H."/>
        </authorList>
    </citation>
    <scope>NUCLEOTIDE SEQUENCE [LARGE SCALE GENOMIC DNA]</scope>
</reference>
<protein>
    <submittedName>
        <fullName evidence="15">Calmodulin-binding transcription activator 4 isoform X1</fullName>
    </submittedName>
</protein>
<keyword evidence="11" id="KW-0539">Nucleus</keyword>
<keyword evidence="3" id="KW-0677">Repeat</keyword>